<dbReference type="Gene3D" id="1.10.10.10">
    <property type="entry name" value="Winged helix-like DNA-binding domain superfamily/Winged helix DNA-binding domain"/>
    <property type="match status" value="1"/>
</dbReference>
<dbReference type="Gene3D" id="3.30.70.920">
    <property type="match status" value="1"/>
</dbReference>
<keyword evidence="2" id="KW-0238">DNA-binding</keyword>
<evidence type="ECO:0000256" key="2">
    <source>
        <dbReference type="ARBA" id="ARBA00023125"/>
    </source>
</evidence>
<dbReference type="EMBL" id="EU016592">
    <property type="protein sequence ID" value="ABZ07066.1"/>
    <property type="molecule type" value="Genomic_DNA"/>
</dbReference>
<evidence type="ECO:0000259" key="4">
    <source>
        <dbReference type="PROSITE" id="PS50956"/>
    </source>
</evidence>
<name>B3T3A7_9ARCH</name>
<evidence type="ECO:0000256" key="1">
    <source>
        <dbReference type="ARBA" id="ARBA00023015"/>
    </source>
</evidence>
<dbReference type="GO" id="GO:0043565">
    <property type="term" value="F:sequence-specific DNA binding"/>
    <property type="evidence" value="ECO:0007669"/>
    <property type="project" value="InterPro"/>
</dbReference>
<dbReference type="PROSITE" id="PS50956">
    <property type="entry name" value="HTH_ASNC_2"/>
    <property type="match status" value="1"/>
</dbReference>
<dbReference type="InterPro" id="IPR011008">
    <property type="entry name" value="Dimeric_a/b-barrel"/>
</dbReference>
<sequence length="149" mass="16689">MSYLQMRRIEEMYKDKVDESILEFLRKDSRESFVEIGKKLKLSESAIRHRVKNMVGSGTITKFTVEEGGGQPEALVMVSADSSIDTSKVSLKLTKLNAVKKIYEITGQYDICVIIQAPSIQEINACIDDLRKITGVTDTNTVIILKTIS</sequence>
<dbReference type="PRINTS" id="PR00033">
    <property type="entry name" value="HTHASNC"/>
</dbReference>
<keyword evidence="1" id="KW-0805">Transcription regulation</keyword>
<evidence type="ECO:0000256" key="3">
    <source>
        <dbReference type="ARBA" id="ARBA00023163"/>
    </source>
</evidence>
<dbReference type="PANTHER" id="PTHR30154:SF50">
    <property type="entry name" value="TRANSCRIPTIONAL REGULATOR, ASNC FAMILY"/>
    <property type="match status" value="1"/>
</dbReference>
<dbReference type="AlphaFoldDB" id="B3T3A7"/>
<dbReference type="Pfam" id="PF13404">
    <property type="entry name" value="HTH_AsnC-type"/>
    <property type="match status" value="1"/>
</dbReference>
<dbReference type="GO" id="GO:0043200">
    <property type="term" value="P:response to amino acid"/>
    <property type="evidence" value="ECO:0007669"/>
    <property type="project" value="TreeGrafter"/>
</dbReference>
<dbReference type="SMART" id="SM00344">
    <property type="entry name" value="HTH_ASNC"/>
    <property type="match status" value="1"/>
</dbReference>
<dbReference type="InterPro" id="IPR036388">
    <property type="entry name" value="WH-like_DNA-bd_sf"/>
</dbReference>
<dbReference type="GO" id="GO:0005829">
    <property type="term" value="C:cytosol"/>
    <property type="evidence" value="ECO:0007669"/>
    <property type="project" value="TreeGrafter"/>
</dbReference>
<dbReference type="InterPro" id="IPR000485">
    <property type="entry name" value="AsnC-type_HTH_dom"/>
</dbReference>
<proteinExistence type="predicted"/>
<dbReference type="SUPFAM" id="SSF54909">
    <property type="entry name" value="Dimeric alpha+beta barrel"/>
    <property type="match status" value="1"/>
</dbReference>
<dbReference type="PANTHER" id="PTHR30154">
    <property type="entry name" value="LEUCINE-RESPONSIVE REGULATORY PROTEIN"/>
    <property type="match status" value="1"/>
</dbReference>
<dbReference type="Pfam" id="PF01037">
    <property type="entry name" value="AsnC_trans_reg"/>
    <property type="match status" value="1"/>
</dbReference>
<gene>
    <name evidence="5" type="ORF">ALOHA_HF4000ANIW97M7ctg1g2</name>
</gene>
<dbReference type="InterPro" id="IPR019887">
    <property type="entry name" value="Tscrpt_reg_AsnC/Lrp_C"/>
</dbReference>
<dbReference type="SUPFAM" id="SSF46785">
    <property type="entry name" value="Winged helix' DNA-binding domain"/>
    <property type="match status" value="1"/>
</dbReference>
<protein>
    <submittedName>
        <fullName evidence="5">Putative AsnC family protein</fullName>
    </submittedName>
</protein>
<feature type="domain" description="HTH asnC-type" evidence="4">
    <location>
        <begin position="15"/>
        <end position="65"/>
    </location>
</feature>
<keyword evidence="3" id="KW-0804">Transcription</keyword>
<organism evidence="5">
    <name type="scientific">uncultured marine crenarchaeote HF4000_ANIW97M7</name>
    <dbReference type="NCBI Taxonomy" id="455568"/>
    <lineage>
        <taxon>Archaea</taxon>
        <taxon>Nitrososphaerota</taxon>
        <taxon>Nitrososphaeria</taxon>
        <taxon>Nitrosopumilales</taxon>
        <taxon>environmental samples</taxon>
    </lineage>
</organism>
<dbReference type="InterPro" id="IPR019888">
    <property type="entry name" value="Tscrpt_reg_AsnC-like"/>
</dbReference>
<accession>B3T3A7</accession>
<dbReference type="InterPro" id="IPR036390">
    <property type="entry name" value="WH_DNA-bd_sf"/>
</dbReference>
<reference evidence="5" key="1">
    <citation type="journal article" date="2008" name="ISME J.">
        <title>Genomic patterns of recombination, clonal divergence and environment in marine microbial populations.</title>
        <authorList>
            <person name="Konstantinidis K.T."/>
            <person name="Delong E.F."/>
        </authorList>
    </citation>
    <scope>NUCLEOTIDE SEQUENCE</scope>
</reference>
<evidence type="ECO:0000313" key="5">
    <source>
        <dbReference type="EMBL" id="ABZ07066.1"/>
    </source>
</evidence>